<feature type="compositionally biased region" description="Polar residues" evidence="1">
    <location>
        <begin position="411"/>
        <end position="423"/>
    </location>
</feature>
<evidence type="ECO:0000313" key="2">
    <source>
        <dbReference type="EMBL" id="PHH51131.1"/>
    </source>
</evidence>
<reference evidence="2 3" key="1">
    <citation type="journal article" date="2013" name="Fungal Biol.">
        <title>Analysis of microsatellite markers in the genome of the plant pathogen Ceratocystis fimbriata.</title>
        <authorList>
            <person name="Simpson M.C."/>
            <person name="Wilken P.M."/>
            <person name="Coetzee M.P."/>
            <person name="Wingfield M.J."/>
            <person name="Wingfield B.D."/>
        </authorList>
    </citation>
    <scope>NUCLEOTIDE SEQUENCE [LARGE SCALE GENOMIC DNA]</scope>
    <source>
        <strain evidence="2 3">CBS 114723</strain>
    </source>
</reference>
<feature type="compositionally biased region" description="Polar residues" evidence="1">
    <location>
        <begin position="361"/>
        <end position="371"/>
    </location>
</feature>
<feature type="compositionally biased region" description="Polar residues" evidence="1">
    <location>
        <begin position="305"/>
        <end position="323"/>
    </location>
</feature>
<dbReference type="PANTHER" id="PTHR12751:SF18">
    <property type="entry name" value="PHOSPHATASE AND ACTIN REGULATOR 1"/>
    <property type="match status" value="1"/>
</dbReference>
<feature type="compositionally biased region" description="Polar residues" evidence="1">
    <location>
        <begin position="564"/>
        <end position="584"/>
    </location>
</feature>
<dbReference type="Proteomes" id="UP000222788">
    <property type="component" value="Unassembled WGS sequence"/>
</dbReference>
<feature type="compositionally biased region" description="Polar residues" evidence="1">
    <location>
        <begin position="141"/>
        <end position="168"/>
    </location>
</feature>
<dbReference type="OrthoDB" id="5563016at2759"/>
<feature type="compositionally biased region" description="Low complexity" evidence="1">
    <location>
        <begin position="270"/>
        <end position="287"/>
    </location>
</feature>
<feature type="compositionally biased region" description="Polar residues" evidence="1">
    <location>
        <begin position="626"/>
        <end position="637"/>
    </location>
</feature>
<accession>A0A2C5WZQ8</accession>
<dbReference type="AlphaFoldDB" id="A0A2C5WZQ8"/>
<keyword evidence="3" id="KW-1185">Reference proteome</keyword>
<organism evidence="2 3">
    <name type="scientific">Ceratocystis fimbriata CBS 114723</name>
    <dbReference type="NCBI Taxonomy" id="1035309"/>
    <lineage>
        <taxon>Eukaryota</taxon>
        <taxon>Fungi</taxon>
        <taxon>Dikarya</taxon>
        <taxon>Ascomycota</taxon>
        <taxon>Pezizomycotina</taxon>
        <taxon>Sordariomycetes</taxon>
        <taxon>Hypocreomycetidae</taxon>
        <taxon>Microascales</taxon>
        <taxon>Ceratocystidaceae</taxon>
        <taxon>Ceratocystis</taxon>
    </lineage>
</organism>
<feature type="region of interest" description="Disordered" evidence="1">
    <location>
        <begin position="542"/>
        <end position="642"/>
    </location>
</feature>
<gene>
    <name evidence="2" type="primary">BNI4</name>
    <name evidence="2" type="ORF">CFIMG_005144RA</name>
</gene>
<sequence>MTSITQTYTQSTAINTMLQTPRSSSATPLHHSASPPQIMSQNHRNSFHAHGAMPLNMQPVYRPAVAPIQPYAFTSTPSLNTNTSQRLSTSAAPMQRPSQTSSPRPTDGSRSRASQSHSVHSQAPPQAQNAWRPQPDRYRRGSTSGQQNSRVVSSASPSGIINLMSPNGNLYHHHNTSDTRVSALHKRGSSADMSSQTNAATALDDVKRLRRRSIQTLDYTEYQNMAPPALSDLRRASDSEAGKSWHKEQGRGLRLVAPVDQRARSSSFESAVSNHSSTSSNNRSGPSQTRSNDNDKPELSIPPRGSSTIDGSKRTSSPLCGNVTSGKTGSSTKGKDSATTALSNKTNNSVSSPVTTSNKSARATTSTNDSPAAQKLAAISQGGKSKTKTSRLRRAFSFGSVTEFRRAAALTTQNQQTPLNRDISTPDDKSHIVTIPRPQTATGMLRSQPSLENVDEAEQERIAKKQEASGLGNNIYGPRIFGGSTDNLSISSTASSASMMIRKMGRGMKRGSRSFIGLFRPKSVVGGQAEESTGVAEITMVNAEADRSSNGMPLPNRIAEEPTRTPSLTSDRAGSSGTDSSNARKNVDASGQPRGILKRHNPSPPRNNADVENGGLVLPEIPRISDSPNSSAPSTPNDDAHRRVGSVAIGNEDYFVTALKLRQDGNGSMAPRQTLKRNATFSPRIVFYDTWPSQEYDRRGEIATCNRLTPLLAQQIKEELNNFKMEMQVHETSKIYTHFF</sequence>
<dbReference type="PANTHER" id="PTHR12751">
    <property type="entry name" value="PHOSPHATASE AND ACTIN REGULATOR PHACTR"/>
    <property type="match status" value="1"/>
</dbReference>
<feature type="compositionally biased region" description="Low complexity" evidence="1">
    <location>
        <begin position="343"/>
        <end position="360"/>
    </location>
</feature>
<name>A0A2C5WZQ8_9PEZI</name>
<evidence type="ECO:0000313" key="3">
    <source>
        <dbReference type="Proteomes" id="UP000222788"/>
    </source>
</evidence>
<feature type="compositionally biased region" description="Basic and acidic residues" evidence="1">
    <location>
        <begin position="232"/>
        <end position="251"/>
    </location>
</feature>
<dbReference type="EMBL" id="APWK03000103">
    <property type="protein sequence ID" value="PHH51131.1"/>
    <property type="molecule type" value="Genomic_DNA"/>
</dbReference>
<feature type="region of interest" description="Disordered" evidence="1">
    <location>
        <begin position="230"/>
        <end position="373"/>
    </location>
</feature>
<feature type="region of interest" description="Disordered" evidence="1">
    <location>
        <begin position="75"/>
        <end position="198"/>
    </location>
</feature>
<feature type="compositionally biased region" description="Polar residues" evidence="1">
    <location>
        <begin position="75"/>
        <end position="104"/>
    </location>
</feature>
<reference evidence="2 3" key="2">
    <citation type="journal article" date="2013" name="IMA Fungus">
        <title>IMA Genome-F 1: Ceratocystis fimbriata: Draft nuclear genome sequence for the plant pathogen, Ceratocystis fimbriata.</title>
        <authorList>
            <person name="Wilken P.M."/>
            <person name="Steenkamp E.T."/>
            <person name="Wingfield M.J."/>
            <person name="de Beer Z.W."/>
            <person name="Wingfield B.D."/>
        </authorList>
    </citation>
    <scope>NUCLEOTIDE SEQUENCE [LARGE SCALE GENOMIC DNA]</scope>
    <source>
        <strain evidence="2 3">CBS 114723</strain>
    </source>
</reference>
<feature type="region of interest" description="Disordered" evidence="1">
    <location>
        <begin position="411"/>
        <end position="432"/>
    </location>
</feature>
<dbReference type="GO" id="GO:0030036">
    <property type="term" value="P:actin cytoskeleton organization"/>
    <property type="evidence" value="ECO:0007669"/>
    <property type="project" value="TreeGrafter"/>
</dbReference>
<protein>
    <submittedName>
        <fullName evidence="2">Protein BNI4</fullName>
    </submittedName>
</protein>
<comment type="caution">
    <text evidence="2">The sequence shown here is derived from an EMBL/GenBank/DDBJ whole genome shotgun (WGS) entry which is preliminary data.</text>
</comment>
<dbReference type="STRING" id="1035309.A0A2C5WZQ8"/>
<feature type="region of interest" description="Disordered" evidence="1">
    <location>
        <begin position="20"/>
        <end position="42"/>
    </location>
</feature>
<feature type="compositionally biased region" description="Polar residues" evidence="1">
    <location>
        <begin position="111"/>
        <end position="131"/>
    </location>
</feature>
<proteinExistence type="predicted"/>
<dbReference type="GO" id="GO:0003779">
    <property type="term" value="F:actin binding"/>
    <property type="evidence" value="ECO:0007669"/>
    <property type="project" value="TreeGrafter"/>
</dbReference>
<evidence type="ECO:0000256" key="1">
    <source>
        <dbReference type="SAM" id="MobiDB-lite"/>
    </source>
</evidence>